<proteinExistence type="predicted"/>
<dbReference type="InterPro" id="IPR016192">
    <property type="entry name" value="APOBEC/CMP_deaminase_Zn-bd"/>
</dbReference>
<dbReference type="GO" id="GO:0005737">
    <property type="term" value="C:cytoplasm"/>
    <property type="evidence" value="ECO:0007669"/>
    <property type="project" value="TreeGrafter"/>
</dbReference>
<evidence type="ECO:0000256" key="1">
    <source>
        <dbReference type="ARBA" id="ARBA00022723"/>
    </source>
</evidence>
<dbReference type="PANTHER" id="PTHR13857:SF26">
    <property type="entry name" value="C-U-EDITING ENZYME APOBEC-1"/>
    <property type="match status" value="1"/>
</dbReference>
<feature type="non-terminal residue" evidence="3">
    <location>
        <position position="198"/>
    </location>
</feature>
<keyword evidence="2" id="KW-0378">Hydrolase</keyword>
<evidence type="ECO:0000313" key="3">
    <source>
        <dbReference type="EMBL" id="NWR61772.1"/>
    </source>
</evidence>
<accession>A0A7K4YRZ3</accession>
<dbReference type="Proteomes" id="UP000551127">
    <property type="component" value="Unassembled WGS sequence"/>
</dbReference>
<name>A0A7K4YRZ3_BUCAB</name>
<comment type="caution">
    <text evidence="3">The sequence shown here is derived from an EMBL/GenBank/DDBJ whole genome shotgun (WGS) entry which is preliminary data.</text>
</comment>
<dbReference type="GO" id="GO:0003723">
    <property type="term" value="F:RNA binding"/>
    <property type="evidence" value="ECO:0007669"/>
    <property type="project" value="TreeGrafter"/>
</dbReference>
<dbReference type="OrthoDB" id="5956704at2759"/>
<dbReference type="GO" id="GO:0004126">
    <property type="term" value="F:cytidine deaminase activity"/>
    <property type="evidence" value="ECO:0007669"/>
    <property type="project" value="TreeGrafter"/>
</dbReference>
<sequence>LNVLFCFSMYISKRALKYHFDPRETPQDTYLLCKLQWGETGTPWIHWVKNDRYHAEAYFLDKIFMIRKSNNYVNCSITWYLSWSPCANCCRKIVNFLKKHSYVNINIYVARLYYVQDETIRQWLKNLKSLEQVTIAVMETKGKVSCFFHLASIYPDYTSCWKTFIQGDGNDDSWTVGFQPKITKNRSKLRSIFEVSGL</sequence>
<reference evidence="3 4" key="1">
    <citation type="submission" date="2019-09" db="EMBL/GenBank/DDBJ databases">
        <title>Bird 10,000 Genomes (B10K) Project - Family phase.</title>
        <authorList>
            <person name="Zhang G."/>
        </authorList>
    </citation>
    <scope>NUCLEOTIDE SEQUENCE [LARGE SCALE GENOMIC DNA]</scope>
    <source>
        <strain evidence="3">B10K-DU-012-80</strain>
    </source>
</reference>
<feature type="non-terminal residue" evidence="3">
    <location>
        <position position="1"/>
    </location>
</feature>
<evidence type="ECO:0000256" key="2">
    <source>
        <dbReference type="ARBA" id="ARBA00022801"/>
    </source>
</evidence>
<organism evidence="3 4">
    <name type="scientific">Bucorvus abyssinicus</name>
    <name type="common">Northern ground-hornbill</name>
    <name type="synonym">Abyssinian ground-hornbill</name>
    <dbReference type="NCBI Taxonomy" id="153643"/>
    <lineage>
        <taxon>Eukaryota</taxon>
        <taxon>Metazoa</taxon>
        <taxon>Chordata</taxon>
        <taxon>Craniata</taxon>
        <taxon>Vertebrata</taxon>
        <taxon>Euteleostomi</taxon>
        <taxon>Archelosauria</taxon>
        <taxon>Archosauria</taxon>
        <taxon>Dinosauria</taxon>
        <taxon>Saurischia</taxon>
        <taxon>Theropoda</taxon>
        <taxon>Coelurosauria</taxon>
        <taxon>Aves</taxon>
        <taxon>Neognathae</taxon>
        <taxon>Neoaves</taxon>
        <taxon>Telluraves</taxon>
        <taxon>Coraciimorphae</taxon>
        <taxon>Bucerotiformes</taxon>
        <taxon>Bucorvidae</taxon>
        <taxon>Bucorvus</taxon>
    </lineage>
</organism>
<keyword evidence="4" id="KW-1185">Reference proteome</keyword>
<dbReference type="InterPro" id="IPR050610">
    <property type="entry name" value="APOBEC_Cyt_Deaminase"/>
</dbReference>
<keyword evidence="1" id="KW-0479">Metal-binding</keyword>
<dbReference type="GO" id="GO:0016554">
    <property type="term" value="P:cytidine to uridine editing"/>
    <property type="evidence" value="ECO:0007669"/>
    <property type="project" value="TreeGrafter"/>
</dbReference>
<dbReference type="SUPFAM" id="SSF53927">
    <property type="entry name" value="Cytidine deaminase-like"/>
    <property type="match status" value="1"/>
</dbReference>
<gene>
    <name evidence="3" type="primary">Apobec1_1</name>
    <name evidence="3" type="ORF">BUCABY_R15545</name>
</gene>
<dbReference type="PROSITE" id="PS00903">
    <property type="entry name" value="CYT_DCMP_DEAMINASES_1"/>
    <property type="match status" value="1"/>
</dbReference>
<dbReference type="Pfam" id="PF18750">
    <property type="entry name" value="SNAD4"/>
    <property type="match status" value="1"/>
</dbReference>
<evidence type="ECO:0000313" key="4">
    <source>
        <dbReference type="Proteomes" id="UP000551127"/>
    </source>
</evidence>
<dbReference type="PANTHER" id="PTHR13857">
    <property type="entry name" value="MRNA EDITING ENZYME"/>
    <property type="match status" value="1"/>
</dbReference>
<protein>
    <submittedName>
        <fullName evidence="3">ABEC1 enzyme</fullName>
    </submittedName>
</protein>
<dbReference type="EMBL" id="VYZL01003468">
    <property type="protein sequence ID" value="NWR61772.1"/>
    <property type="molecule type" value="Genomic_DNA"/>
</dbReference>
<dbReference type="GO" id="GO:0008270">
    <property type="term" value="F:zinc ion binding"/>
    <property type="evidence" value="ECO:0007669"/>
    <property type="project" value="InterPro"/>
</dbReference>
<dbReference type="AlphaFoldDB" id="A0A7K4YRZ3"/>
<dbReference type="Gene3D" id="3.40.140.10">
    <property type="entry name" value="Cytidine Deaminase, domain 2"/>
    <property type="match status" value="1"/>
</dbReference>
<dbReference type="GO" id="GO:0005634">
    <property type="term" value="C:nucleus"/>
    <property type="evidence" value="ECO:0007669"/>
    <property type="project" value="TreeGrafter"/>
</dbReference>
<dbReference type="InterPro" id="IPR016193">
    <property type="entry name" value="Cytidine_deaminase-like"/>
</dbReference>